<sequence>MPSSSSNRQDASQYQVKQEDEGPMGEKFHFDPNDDFYLAPPMCQLMHYRHAAVVVGILEVLLLSAGTFAFMNLYKNASLTSIWSTICIAIVLGIACMTTSVMIYGIAVEKPQLLIPQITFLHVEIVLLLLGAAGSIASMSLGIEWTYSIFAPFVSIPKMEQSMGPIWPFNVAIVSFSGAALGIWFHVIVQGCYDYLLDKKYFEAEELNSPTQIIQMGMKMCAQNDEGFVQERRQA</sequence>
<protein>
    <submittedName>
        <fullName evidence="3">Uncharacterized protein</fullName>
    </submittedName>
</protein>
<name>A0AAD4NF56_9BILA</name>
<feature type="transmembrane region" description="Helical" evidence="2">
    <location>
        <begin position="167"/>
        <end position="189"/>
    </location>
</feature>
<feature type="region of interest" description="Disordered" evidence="1">
    <location>
        <begin position="1"/>
        <end position="25"/>
    </location>
</feature>
<keyword evidence="2" id="KW-0472">Membrane</keyword>
<evidence type="ECO:0000256" key="1">
    <source>
        <dbReference type="SAM" id="MobiDB-lite"/>
    </source>
</evidence>
<keyword evidence="4" id="KW-1185">Reference proteome</keyword>
<gene>
    <name evidence="3" type="ORF">DdX_00408</name>
</gene>
<dbReference type="AlphaFoldDB" id="A0AAD4NF56"/>
<comment type="caution">
    <text evidence="3">The sequence shown here is derived from an EMBL/GenBank/DDBJ whole genome shotgun (WGS) entry which is preliminary data.</text>
</comment>
<evidence type="ECO:0000313" key="3">
    <source>
        <dbReference type="EMBL" id="KAI1728243.1"/>
    </source>
</evidence>
<evidence type="ECO:0000256" key="2">
    <source>
        <dbReference type="SAM" id="Phobius"/>
    </source>
</evidence>
<dbReference type="Proteomes" id="UP001201812">
    <property type="component" value="Unassembled WGS sequence"/>
</dbReference>
<dbReference type="EMBL" id="JAKKPZ010000001">
    <property type="protein sequence ID" value="KAI1728243.1"/>
    <property type="molecule type" value="Genomic_DNA"/>
</dbReference>
<proteinExistence type="predicted"/>
<keyword evidence="2" id="KW-0812">Transmembrane</keyword>
<feature type="transmembrane region" description="Helical" evidence="2">
    <location>
        <begin position="51"/>
        <end position="70"/>
    </location>
</feature>
<feature type="transmembrane region" description="Helical" evidence="2">
    <location>
        <begin position="125"/>
        <end position="147"/>
    </location>
</feature>
<organism evidence="3 4">
    <name type="scientific">Ditylenchus destructor</name>
    <dbReference type="NCBI Taxonomy" id="166010"/>
    <lineage>
        <taxon>Eukaryota</taxon>
        <taxon>Metazoa</taxon>
        <taxon>Ecdysozoa</taxon>
        <taxon>Nematoda</taxon>
        <taxon>Chromadorea</taxon>
        <taxon>Rhabditida</taxon>
        <taxon>Tylenchina</taxon>
        <taxon>Tylenchomorpha</taxon>
        <taxon>Sphaerularioidea</taxon>
        <taxon>Anguinidae</taxon>
        <taxon>Anguininae</taxon>
        <taxon>Ditylenchus</taxon>
    </lineage>
</organism>
<accession>A0AAD4NF56</accession>
<evidence type="ECO:0000313" key="4">
    <source>
        <dbReference type="Proteomes" id="UP001201812"/>
    </source>
</evidence>
<feature type="transmembrane region" description="Helical" evidence="2">
    <location>
        <begin position="82"/>
        <end position="104"/>
    </location>
</feature>
<reference evidence="3" key="1">
    <citation type="submission" date="2022-01" db="EMBL/GenBank/DDBJ databases">
        <title>Genome Sequence Resource for Two Populations of Ditylenchus destructor, the Migratory Endoparasitic Phytonematode.</title>
        <authorList>
            <person name="Zhang H."/>
            <person name="Lin R."/>
            <person name="Xie B."/>
        </authorList>
    </citation>
    <scope>NUCLEOTIDE SEQUENCE</scope>
    <source>
        <strain evidence="3">BazhouSP</strain>
    </source>
</reference>
<keyword evidence="2" id="KW-1133">Transmembrane helix</keyword>
<feature type="compositionally biased region" description="Polar residues" evidence="1">
    <location>
        <begin position="1"/>
        <end position="16"/>
    </location>
</feature>